<reference evidence="1 2" key="1">
    <citation type="submission" date="2011-07" db="EMBL/GenBank/DDBJ databases">
        <title>The complete genome of chromosome of Emticicia oligotrophica DSM 17448.</title>
        <authorList>
            <consortium name="US DOE Joint Genome Institute (JGI-PGF)"/>
            <person name="Lucas S."/>
            <person name="Han J."/>
            <person name="Lapidus A."/>
            <person name="Bruce D."/>
            <person name="Goodwin L."/>
            <person name="Pitluck S."/>
            <person name="Peters L."/>
            <person name="Kyrpides N."/>
            <person name="Mavromatis K."/>
            <person name="Ivanova N."/>
            <person name="Ovchinnikova G."/>
            <person name="Teshima H."/>
            <person name="Detter J.C."/>
            <person name="Tapia R."/>
            <person name="Han C."/>
            <person name="Land M."/>
            <person name="Hauser L."/>
            <person name="Markowitz V."/>
            <person name="Cheng J.-F."/>
            <person name="Hugenholtz P."/>
            <person name="Woyke T."/>
            <person name="Wu D."/>
            <person name="Tindall B."/>
            <person name="Pomrenke H."/>
            <person name="Brambilla E."/>
            <person name="Klenk H.-P."/>
            <person name="Eisen J.A."/>
        </authorList>
    </citation>
    <scope>NUCLEOTIDE SEQUENCE [LARGE SCALE GENOMIC DNA]</scope>
    <source>
        <strain evidence="1 2">DSM 17448</strain>
    </source>
</reference>
<dbReference type="RefSeq" id="WP_015030229.1">
    <property type="nucleotide sequence ID" value="NC_018748.1"/>
</dbReference>
<evidence type="ECO:0000313" key="2">
    <source>
        <dbReference type="Proteomes" id="UP000002875"/>
    </source>
</evidence>
<dbReference type="EMBL" id="CP002961">
    <property type="protein sequence ID" value="AFK04540.1"/>
    <property type="molecule type" value="Genomic_DNA"/>
</dbReference>
<name>A0ABM5N544_EMTOG</name>
<dbReference type="Proteomes" id="UP000002875">
    <property type="component" value="Chromosome"/>
</dbReference>
<proteinExistence type="predicted"/>
<keyword evidence="2" id="KW-1185">Reference proteome</keyword>
<accession>A0ABM5N544</accession>
<evidence type="ECO:0000313" key="1">
    <source>
        <dbReference type="EMBL" id="AFK04540.1"/>
    </source>
</evidence>
<sequence length="188" mass="21596">MEDLKSIISKEQLRYFNFFKEASTSLFKSKQNDNPATELLIQTEGSSSPYNLIRADFISKDKNNQYNILEIQLDDFLNYSTQNYLISNTAITIKPFWWSKCQFSVDKIQLQIISNWVTENLKIDDELNESNFIGAIHSSTFPTLNNNFYKFEIDFGTAPDSLLIDFIELLSQCGANVVTIETEIGSVK</sequence>
<protein>
    <submittedName>
        <fullName evidence="1">Uncharacterized protein</fullName>
    </submittedName>
</protein>
<organism evidence="1 2">
    <name type="scientific">Emticicia oligotrophica (strain DSM 17448 / CIP 109782 / MTCC 6937 / GPTSA100-15)</name>
    <dbReference type="NCBI Taxonomy" id="929562"/>
    <lineage>
        <taxon>Bacteria</taxon>
        <taxon>Pseudomonadati</taxon>
        <taxon>Bacteroidota</taxon>
        <taxon>Cytophagia</taxon>
        <taxon>Cytophagales</taxon>
        <taxon>Leadbetterellaceae</taxon>
        <taxon>Emticicia</taxon>
    </lineage>
</organism>
<gene>
    <name evidence="1" type="ordered locus">Emtol_3411</name>
</gene>